<feature type="binding site" evidence="6">
    <location>
        <position position="49"/>
    </location>
    <ligand>
        <name>substrate</name>
    </ligand>
</feature>
<feature type="binding site" evidence="6">
    <location>
        <begin position="191"/>
        <end position="193"/>
    </location>
    <ligand>
        <name>substrate</name>
    </ligand>
</feature>
<name>A0A3G6JBK2_LACDL</name>
<evidence type="ECO:0000256" key="4">
    <source>
        <dbReference type="PIRNR" id="PIRNR003059"/>
    </source>
</evidence>
<protein>
    <recommendedName>
        <fullName evidence="4">Sucrose phosphorylase</fullName>
        <ecNumber evidence="4">2.4.1.7</ecNumber>
    </recommendedName>
    <alternativeName>
        <fullName evidence="4">Sucrose glucosyltransferase</fullName>
    </alternativeName>
</protein>
<keyword evidence="3 4" id="KW-0808">Transferase</keyword>
<evidence type="ECO:0000256" key="1">
    <source>
        <dbReference type="ARBA" id="ARBA00008452"/>
    </source>
</evidence>
<reference evidence="8" key="1">
    <citation type="submission" date="2018-07" db="EMBL/GenBank/DDBJ databases">
        <authorList>
            <person name="Somerville V."/>
        </authorList>
    </citation>
    <scope>NUCLEOTIDE SEQUENCE</scope>
    <source>
        <strain evidence="8">NWC_2_2</strain>
    </source>
</reference>
<dbReference type="PANTHER" id="PTHR38784">
    <property type="entry name" value="SUCROSE PHOSPHORYLASE"/>
    <property type="match status" value="1"/>
</dbReference>
<feature type="binding site" evidence="6">
    <location>
        <position position="392"/>
    </location>
    <ligand>
        <name>substrate</name>
    </ligand>
</feature>
<feature type="binding site" evidence="6">
    <location>
        <position position="87"/>
    </location>
    <ligand>
        <name>substrate</name>
    </ligand>
</feature>
<dbReference type="InterPro" id="IPR006047">
    <property type="entry name" value="GH13_cat_dom"/>
</dbReference>
<evidence type="ECO:0000259" key="7">
    <source>
        <dbReference type="SMART" id="SM00642"/>
    </source>
</evidence>
<feature type="active site" description="Proton donor" evidence="5">
    <location>
        <position position="234"/>
    </location>
</feature>
<dbReference type="SUPFAM" id="SSF51445">
    <property type="entry name" value="(Trans)glycosidases"/>
    <property type="match status" value="1"/>
</dbReference>
<feature type="domain" description="Glycosyl hydrolase family 13 catalytic" evidence="7">
    <location>
        <begin position="6"/>
        <end position="423"/>
    </location>
</feature>
<feature type="binding site" evidence="6">
    <location>
        <begin position="335"/>
        <end position="338"/>
    </location>
    <ligand>
        <name>substrate</name>
    </ligand>
</feature>
<feature type="active site" description="Nucleophile" evidence="5">
    <location>
        <position position="193"/>
    </location>
</feature>
<dbReference type="PANTHER" id="PTHR38784:SF1">
    <property type="entry name" value="SUCROSE PHOSPHORYLASE"/>
    <property type="match status" value="1"/>
</dbReference>
<dbReference type="InterPro" id="IPR022527">
    <property type="entry name" value="Sucrose_phospho"/>
</dbReference>
<dbReference type="InterPro" id="IPR045857">
    <property type="entry name" value="O16G_dom_2"/>
</dbReference>
<dbReference type="NCBIfam" id="TIGR03852">
    <property type="entry name" value="sucrose_gtfA"/>
    <property type="match status" value="1"/>
</dbReference>
<gene>
    <name evidence="8" type="primary">gtfA</name>
    <name evidence="8" type="ORF">DQL93_00335</name>
</gene>
<evidence type="ECO:0000256" key="5">
    <source>
        <dbReference type="PIRSR" id="PIRSR003059-1"/>
    </source>
</evidence>
<dbReference type="AlphaFoldDB" id="A0A3G6JBK2"/>
<evidence type="ECO:0000256" key="2">
    <source>
        <dbReference type="ARBA" id="ARBA00022676"/>
    </source>
</evidence>
<organism evidence="8">
    <name type="scientific">Lactobacillus delbrueckii subsp. lactis</name>
    <dbReference type="NCBI Taxonomy" id="29397"/>
    <lineage>
        <taxon>Bacteria</taxon>
        <taxon>Bacillati</taxon>
        <taxon>Bacillota</taxon>
        <taxon>Bacilli</taxon>
        <taxon>Lactobacillales</taxon>
        <taxon>Lactobacillaceae</taxon>
        <taxon>Lactobacillus</taxon>
    </lineage>
</organism>
<dbReference type="InterPro" id="IPR016377">
    <property type="entry name" value="Sucrose_GGa_phosphorylase-rel"/>
</dbReference>
<accession>A0A3G6JBK2</accession>
<dbReference type="SMART" id="SM00642">
    <property type="entry name" value="Aamy"/>
    <property type="match status" value="1"/>
</dbReference>
<dbReference type="InterPro" id="IPR017853">
    <property type="entry name" value="GH"/>
</dbReference>
<dbReference type="PIRSF" id="PIRSF003059">
    <property type="entry name" value="Sucrose_phosphorylase"/>
    <property type="match status" value="1"/>
</dbReference>
<evidence type="ECO:0000313" key="8">
    <source>
        <dbReference type="EMBL" id="AZA15292.1"/>
    </source>
</evidence>
<dbReference type="RefSeq" id="WP_138490658.1">
    <property type="nucleotide sequence ID" value="NZ_CP046131.1"/>
</dbReference>
<dbReference type="CDD" id="cd11355">
    <property type="entry name" value="AmyAc_Sucrose_phosphorylase"/>
    <property type="match status" value="1"/>
</dbReference>
<comment type="catalytic activity">
    <reaction evidence="4">
        <text>sucrose + phosphate = D-fructose + alpha-D-glucose 1-phosphate</text>
        <dbReference type="Rhea" id="RHEA:24048"/>
        <dbReference type="ChEBI" id="CHEBI:17992"/>
        <dbReference type="ChEBI" id="CHEBI:37721"/>
        <dbReference type="ChEBI" id="CHEBI:43474"/>
        <dbReference type="ChEBI" id="CHEBI:58601"/>
        <dbReference type="EC" id="2.4.1.7"/>
    </reaction>
</comment>
<feature type="binding site" evidence="6">
    <location>
        <begin position="291"/>
        <end position="292"/>
    </location>
    <ligand>
        <name>substrate</name>
    </ligand>
</feature>
<dbReference type="GO" id="GO:0005975">
    <property type="term" value="P:carbohydrate metabolic process"/>
    <property type="evidence" value="ECO:0007669"/>
    <property type="project" value="InterPro"/>
</dbReference>
<proteinExistence type="inferred from homology"/>
<dbReference type="GO" id="GO:0009018">
    <property type="term" value="F:sucrose phosphorylase activity"/>
    <property type="evidence" value="ECO:0007669"/>
    <property type="project" value="UniProtKB-EC"/>
</dbReference>
<evidence type="ECO:0000256" key="3">
    <source>
        <dbReference type="ARBA" id="ARBA00022679"/>
    </source>
</evidence>
<dbReference type="Pfam" id="PF00128">
    <property type="entry name" value="Alpha-amylase"/>
    <property type="match status" value="1"/>
</dbReference>
<dbReference type="Gene3D" id="3.20.20.80">
    <property type="entry name" value="Glycosidases"/>
    <property type="match status" value="1"/>
</dbReference>
<dbReference type="EMBL" id="CP031023">
    <property type="protein sequence ID" value="AZA15292.1"/>
    <property type="molecule type" value="Genomic_DNA"/>
</dbReference>
<keyword evidence="2 4" id="KW-0328">Glycosyltransferase</keyword>
<dbReference type="Gene3D" id="3.90.400.10">
    <property type="entry name" value="Oligo-1,6-glucosidase, Domain 2"/>
    <property type="match status" value="1"/>
</dbReference>
<dbReference type="EC" id="2.4.1.7" evidence="4"/>
<sequence length="480" mass="55529">MKLQNKAMLITYPDSLGHNLKDLSQVMDRYFSKAIGGIHLLPFFPSHGDRGFSPMTYEKVAPEFGTWSDVEKLGEQYYLMFDFMINHISAHSDYYLDLQKNKEKSPWRDLFLSWDKFWPAGRPTQADVDLIYKRKDKAPWEELEFADGSREKMWNTFGPDQIDLDVRTEVTKRFVKETLQQLVKHQASLIRLDAFAYAVKKLDTSDFFVEPEIWDLLDEVRQDLAGTDAQILPEIHEHYSLPRKVSEHGYFIYDFALPMVLLYSLYTGKIQRLAAWLKQCPMKQFTTLDTHDGLGVVDAKDILTDEEIDYTTQELYKVGANVKRKYSSAEYNNLDIYQSNTTYYSALGNDDQKYFLARLLQVFAPGIPQIYYVGLLAGENDLDLLERTKEGRNINRHYYSLEEIDQEVKRPVVAKLLKLLEFRNTEAAFDLDGRLEVAAPSEHEIVLKRVNQAGDREAVLRVDLAALTYQISVNGEGISL</sequence>
<feature type="binding site" evidence="6">
    <location>
        <position position="234"/>
    </location>
    <ligand>
        <name>substrate</name>
    </ligand>
</feature>
<comment type="similarity">
    <text evidence="1 4">Belongs to the glycosyl hydrolase 13 family. Sucrose phosphorylase subfamily.</text>
</comment>
<evidence type="ECO:0000256" key="6">
    <source>
        <dbReference type="PIRSR" id="PIRSR003059-2"/>
    </source>
</evidence>